<dbReference type="GO" id="GO:0046872">
    <property type="term" value="F:metal ion binding"/>
    <property type="evidence" value="ECO:0007669"/>
    <property type="project" value="UniProtKB-KW"/>
</dbReference>
<evidence type="ECO:0000256" key="8">
    <source>
        <dbReference type="PIRSR" id="PIRSR601952-2"/>
    </source>
</evidence>
<feature type="binding site" evidence="8">
    <location>
        <position position="148"/>
    </location>
    <ligand>
        <name>Mg(2+)</name>
        <dbReference type="ChEBI" id="CHEBI:18420"/>
    </ligand>
</feature>
<dbReference type="STRING" id="554083.BKD30_07290"/>
<dbReference type="PRINTS" id="PR00113">
    <property type="entry name" value="ALKPHPHTASE"/>
</dbReference>
<feature type="signal peptide" evidence="11">
    <location>
        <begin position="1"/>
        <end position="28"/>
    </location>
</feature>
<proteinExistence type="inferred from homology"/>
<dbReference type="PANTHER" id="PTHR11596">
    <property type="entry name" value="ALKALINE PHOSPHATASE"/>
    <property type="match status" value="1"/>
</dbReference>
<feature type="binding site" evidence="8">
    <location>
        <position position="315"/>
    </location>
    <ligand>
        <name>Mg(2+)</name>
        <dbReference type="ChEBI" id="CHEBI:18420"/>
    </ligand>
</feature>
<comment type="cofactor">
    <cofactor evidence="8">
        <name>Mg(2+)</name>
        <dbReference type="ChEBI" id="CHEBI:18420"/>
    </cofactor>
    <text evidence="8">Binds 1 Mg(2+) ion.</text>
</comment>
<keyword evidence="11" id="KW-0732">Signal</keyword>
<evidence type="ECO:0000256" key="6">
    <source>
        <dbReference type="ARBA" id="ARBA00022842"/>
    </source>
</evidence>
<dbReference type="Pfam" id="PF00245">
    <property type="entry name" value="Alk_phosphatase"/>
    <property type="match status" value="1"/>
</dbReference>
<feature type="region of interest" description="Disordered" evidence="10">
    <location>
        <begin position="383"/>
        <end position="449"/>
    </location>
</feature>
<dbReference type="EMBL" id="MRDE01000046">
    <property type="protein sequence ID" value="OMH24849.1"/>
    <property type="molecule type" value="Genomic_DNA"/>
</dbReference>
<evidence type="ECO:0000256" key="3">
    <source>
        <dbReference type="ARBA" id="ARBA00022723"/>
    </source>
</evidence>
<dbReference type="RefSeq" id="WP_076703670.1">
    <property type="nucleotide sequence ID" value="NZ_MRDE01000046.1"/>
</dbReference>
<comment type="caution">
    <text evidence="12">The sequence shown here is derived from an EMBL/GenBank/DDBJ whole genome shotgun (WGS) entry which is preliminary data.</text>
</comment>
<evidence type="ECO:0000313" key="12">
    <source>
        <dbReference type="EMBL" id="OMH24849.1"/>
    </source>
</evidence>
<dbReference type="AlphaFoldDB" id="A0A1R1LBE4"/>
<dbReference type="InterPro" id="IPR018299">
    <property type="entry name" value="Alkaline_phosphatase_AS"/>
</dbReference>
<dbReference type="SUPFAM" id="SSF53649">
    <property type="entry name" value="Alkaline phosphatase-like"/>
    <property type="match status" value="1"/>
</dbReference>
<evidence type="ECO:0000313" key="13">
    <source>
        <dbReference type="Proteomes" id="UP000187085"/>
    </source>
</evidence>
<feature type="binding site" evidence="8">
    <location>
        <position position="47"/>
    </location>
    <ligand>
        <name>Mg(2+)</name>
        <dbReference type="ChEBI" id="CHEBI:18420"/>
    </ligand>
</feature>
<feature type="binding site" evidence="8">
    <location>
        <position position="324"/>
    </location>
    <ligand>
        <name>Zn(2+)</name>
        <dbReference type="ChEBI" id="CHEBI:29105"/>
        <label>2</label>
    </ligand>
</feature>
<organism evidence="12 13">
    <name type="scientific">Tersicoccus phoenicis</name>
    <dbReference type="NCBI Taxonomy" id="554083"/>
    <lineage>
        <taxon>Bacteria</taxon>
        <taxon>Bacillati</taxon>
        <taxon>Actinomycetota</taxon>
        <taxon>Actinomycetes</taxon>
        <taxon>Micrococcales</taxon>
        <taxon>Micrococcaceae</taxon>
        <taxon>Tersicoccus</taxon>
    </lineage>
</organism>
<evidence type="ECO:0000256" key="11">
    <source>
        <dbReference type="SAM" id="SignalP"/>
    </source>
</evidence>
<reference evidence="12 13" key="1">
    <citation type="submission" date="2016-12" db="EMBL/GenBank/DDBJ databases">
        <title>Draft genome of Tersicoccus phoenicis 1P05MA.</title>
        <authorList>
            <person name="Nakajima Y."/>
            <person name="Yoshizawa S."/>
            <person name="Nakamura K."/>
            <person name="Ogura Y."/>
            <person name="Hayashi T."/>
            <person name="Kogure K."/>
        </authorList>
    </citation>
    <scope>NUCLEOTIDE SEQUENCE [LARGE SCALE GENOMIC DNA]</scope>
    <source>
        <strain evidence="12 13">1p05MA</strain>
    </source>
</reference>
<evidence type="ECO:0000256" key="4">
    <source>
        <dbReference type="ARBA" id="ARBA00022801"/>
    </source>
</evidence>
<evidence type="ECO:0000256" key="9">
    <source>
        <dbReference type="RuleBase" id="RU003946"/>
    </source>
</evidence>
<dbReference type="Gene3D" id="3.40.720.10">
    <property type="entry name" value="Alkaline Phosphatase, subunit A"/>
    <property type="match status" value="1"/>
</dbReference>
<dbReference type="GO" id="GO:0004035">
    <property type="term" value="F:alkaline phosphatase activity"/>
    <property type="evidence" value="ECO:0007669"/>
    <property type="project" value="TreeGrafter"/>
</dbReference>
<evidence type="ECO:0008006" key="14">
    <source>
        <dbReference type="Google" id="ProtNLM"/>
    </source>
</evidence>
<feature type="binding site" evidence="8">
    <location>
        <position position="150"/>
    </location>
    <ligand>
        <name>Mg(2+)</name>
        <dbReference type="ChEBI" id="CHEBI:18420"/>
    </ligand>
</feature>
<feature type="binding site" evidence="8">
    <location>
        <position position="365"/>
    </location>
    <ligand>
        <name>Zn(2+)</name>
        <dbReference type="ChEBI" id="CHEBI:29105"/>
        <label>2</label>
    </ligand>
</feature>
<evidence type="ECO:0000256" key="10">
    <source>
        <dbReference type="SAM" id="MobiDB-lite"/>
    </source>
</evidence>
<keyword evidence="13" id="KW-1185">Reference proteome</keyword>
<dbReference type="PANTHER" id="PTHR11596:SF5">
    <property type="entry name" value="ALKALINE PHOSPHATASE"/>
    <property type="match status" value="1"/>
</dbReference>
<keyword evidence="5 8" id="KW-0862">Zinc</keyword>
<feature type="binding site" evidence="8">
    <location>
        <position position="364"/>
    </location>
    <ligand>
        <name>Zn(2+)</name>
        <dbReference type="ChEBI" id="CHEBI:29105"/>
        <label>2</label>
    </ligand>
</feature>
<evidence type="ECO:0000256" key="5">
    <source>
        <dbReference type="ARBA" id="ARBA00022833"/>
    </source>
</evidence>
<keyword evidence="4" id="KW-0378">Hydrolase</keyword>
<dbReference type="Proteomes" id="UP000187085">
    <property type="component" value="Unassembled WGS sequence"/>
</dbReference>
<evidence type="ECO:0000256" key="2">
    <source>
        <dbReference type="ARBA" id="ARBA00022553"/>
    </source>
</evidence>
<dbReference type="SMART" id="SM00098">
    <property type="entry name" value="alkPPc"/>
    <property type="match status" value="1"/>
</dbReference>
<feature type="binding site" evidence="8">
    <location>
        <position position="47"/>
    </location>
    <ligand>
        <name>Zn(2+)</name>
        <dbReference type="ChEBI" id="CHEBI:29105"/>
        <label>2</label>
    </ligand>
</feature>
<feature type="active site" description="Phosphoserine intermediate" evidence="7">
    <location>
        <position position="97"/>
    </location>
</feature>
<comment type="similarity">
    <text evidence="1 9">Belongs to the alkaline phosphatase family.</text>
</comment>
<dbReference type="OrthoDB" id="9794455at2"/>
<accession>A0A1R1LBE4</accession>
<dbReference type="InterPro" id="IPR001952">
    <property type="entry name" value="Alkaline_phosphatase"/>
</dbReference>
<protein>
    <recommendedName>
        <fullName evidence="14">Alkaline phosphatase</fullName>
    </recommendedName>
</protein>
<keyword evidence="3 8" id="KW-0479">Metal-binding</keyword>
<feature type="binding site" evidence="8">
    <location>
        <position position="320"/>
    </location>
    <ligand>
        <name>Zn(2+)</name>
        <dbReference type="ChEBI" id="CHEBI:29105"/>
        <label>2</label>
    </ligand>
</feature>
<dbReference type="CDD" id="cd16012">
    <property type="entry name" value="ALP"/>
    <property type="match status" value="1"/>
</dbReference>
<feature type="compositionally biased region" description="Polar residues" evidence="10">
    <location>
        <begin position="390"/>
        <end position="400"/>
    </location>
</feature>
<sequence length="504" mass="52484">MRRAVRVAAVAAVAVPMVLSGTSALGSAAGPGDERARAKNVILLIADGMGTTHVDAARQRLAGSNGKLNMERMPNYGSVSTYSVDKNSNKPVTVPDSAATATAWSSGVKTYNGAIGKDAYGKDLVTIMEQAKQAGLRTGNVSTAEITDATPAAPMAHAANRQCQGPTTSGCQPGEANIAHQVARNGTADVIFGGGMRRFEPDDQAAFQKQGYAVLGNFGDRSLPVDQGAQTASTQRVPDRTDLQSIPAGTKKVVGLFNRGNLTVEKSKALAPASVEAKEPTLPDMTSKAIQLLSAPEYGKGEGRGDKRGFFLQVESALVDKRSHANDAGQTLTEMEYFDRAVKTAQDFANSPAGRGTLVIVSADHECAGFNIIGKDSFTNAEAANPPGNVDSSNTANNSTPRRESGANTLDPRRSTGIINGTGAGAKNPGNFAPATFRTADDPKNVSDGDPEASLWMTYVSGNHTGANVPIFSQGPGSELLDGRIDQTAIYDVMAGALKGTKQR</sequence>
<keyword evidence="6 8" id="KW-0460">Magnesium</keyword>
<comment type="cofactor">
    <cofactor evidence="8">
        <name>Zn(2+)</name>
        <dbReference type="ChEBI" id="CHEBI:29105"/>
    </cofactor>
    <text evidence="8">Binds 2 Zn(2+) ions.</text>
</comment>
<keyword evidence="2" id="KW-0597">Phosphoprotein</keyword>
<feature type="chain" id="PRO_5038425414" description="Alkaline phosphatase" evidence="11">
    <location>
        <begin position="29"/>
        <end position="504"/>
    </location>
</feature>
<feature type="binding site" evidence="8">
    <location>
        <position position="464"/>
    </location>
    <ligand>
        <name>Zn(2+)</name>
        <dbReference type="ChEBI" id="CHEBI:29105"/>
        <label>2</label>
    </ligand>
</feature>
<gene>
    <name evidence="12" type="ORF">BKD30_07290</name>
</gene>
<dbReference type="PROSITE" id="PS00123">
    <property type="entry name" value="ALKALINE_PHOSPHATASE"/>
    <property type="match status" value="1"/>
</dbReference>
<dbReference type="InterPro" id="IPR017850">
    <property type="entry name" value="Alkaline_phosphatase_core_sf"/>
</dbReference>
<evidence type="ECO:0000256" key="7">
    <source>
        <dbReference type="PIRSR" id="PIRSR601952-1"/>
    </source>
</evidence>
<name>A0A1R1LBE4_9MICC</name>
<evidence type="ECO:0000256" key="1">
    <source>
        <dbReference type="ARBA" id="ARBA00005984"/>
    </source>
</evidence>